<protein>
    <recommendedName>
        <fullName evidence="3">Nitroimidazol reductase NimA-like FMN-containing flavoprotein (Pyridoxamine 5'-phosphate oxidase superfamily)</fullName>
    </recommendedName>
</protein>
<dbReference type="Proteomes" id="UP000539111">
    <property type="component" value="Unassembled WGS sequence"/>
</dbReference>
<evidence type="ECO:0000313" key="1">
    <source>
        <dbReference type="EMBL" id="NYI67628.1"/>
    </source>
</evidence>
<evidence type="ECO:0008006" key="3">
    <source>
        <dbReference type="Google" id="ProtNLM"/>
    </source>
</evidence>
<evidence type="ECO:0000313" key="2">
    <source>
        <dbReference type="Proteomes" id="UP000539111"/>
    </source>
</evidence>
<dbReference type="SUPFAM" id="SSF50475">
    <property type="entry name" value="FMN-binding split barrel"/>
    <property type="match status" value="1"/>
</dbReference>
<dbReference type="Gene3D" id="2.30.110.10">
    <property type="entry name" value="Electron Transport, Fmn-binding Protein, Chain A"/>
    <property type="match status" value="1"/>
</dbReference>
<accession>A0A7Z0D2I2</accession>
<dbReference type="RefSeq" id="WP_179427715.1">
    <property type="nucleotide sequence ID" value="NZ_JACBZP010000001.1"/>
</dbReference>
<proteinExistence type="predicted"/>
<reference evidence="1 2" key="1">
    <citation type="submission" date="2020-07" db="EMBL/GenBank/DDBJ databases">
        <title>Sequencing the genomes of 1000 actinobacteria strains.</title>
        <authorList>
            <person name="Klenk H.-P."/>
        </authorList>
    </citation>
    <scope>NUCLEOTIDE SEQUENCE [LARGE SCALE GENOMIC DNA]</scope>
    <source>
        <strain evidence="1 2">DSM 26341</strain>
    </source>
</reference>
<name>A0A7Z0D2I2_9MICO</name>
<gene>
    <name evidence="1" type="ORF">BJY26_001934</name>
</gene>
<keyword evidence="2" id="KW-1185">Reference proteome</keyword>
<dbReference type="AlphaFoldDB" id="A0A7Z0D2I2"/>
<dbReference type="InterPro" id="IPR012349">
    <property type="entry name" value="Split_barrel_FMN-bd"/>
</dbReference>
<organism evidence="1 2">
    <name type="scientific">Spelaeicoccus albus</name>
    <dbReference type="NCBI Taxonomy" id="1280376"/>
    <lineage>
        <taxon>Bacteria</taxon>
        <taxon>Bacillati</taxon>
        <taxon>Actinomycetota</taxon>
        <taxon>Actinomycetes</taxon>
        <taxon>Micrococcales</taxon>
        <taxon>Brevibacteriaceae</taxon>
        <taxon>Spelaeicoccus</taxon>
    </lineage>
</organism>
<sequence>MVIHHFDDGAVAPDGCWDLLRSAVVGRLAVWSGDRPEIFPINYIVDRGTIVFRTAPGKKLDSAIGHQLLAFEADGYDTDSDLAWSVVVHGKAEMLTNFDEVVDASALPLFPWHPGAKGIFVRIVAEQLSGRAFSVVDPQVWGVWASSKPVVD</sequence>
<dbReference type="Pfam" id="PF12900">
    <property type="entry name" value="Pyridox_ox_2"/>
    <property type="match status" value="1"/>
</dbReference>
<comment type="caution">
    <text evidence="1">The sequence shown here is derived from an EMBL/GenBank/DDBJ whole genome shotgun (WGS) entry which is preliminary data.</text>
</comment>
<dbReference type="EMBL" id="JACBZP010000001">
    <property type="protein sequence ID" value="NYI67628.1"/>
    <property type="molecule type" value="Genomic_DNA"/>
</dbReference>
<dbReference type="InterPro" id="IPR024747">
    <property type="entry name" value="Pyridox_Oxase-rel"/>
</dbReference>